<evidence type="ECO:0000256" key="9">
    <source>
        <dbReference type="ARBA" id="ARBA00023180"/>
    </source>
</evidence>
<keyword evidence="4 12" id="KW-0378">Hydrolase</keyword>
<evidence type="ECO:0000313" key="16">
    <source>
        <dbReference type="EMBL" id="CAJ0571501.1"/>
    </source>
</evidence>
<protein>
    <recommendedName>
        <fullName evidence="11 12">Mannosyl-oligosaccharide glucosidase</fullName>
        <ecNumber evidence="11 12">3.2.1.106</ecNumber>
    </recommendedName>
</protein>
<comment type="similarity">
    <text evidence="2 12">Belongs to the glycosyl hydrolase 63 family.</text>
</comment>
<feature type="domain" description="Glycosyl hydrolase family 63 N-terminal" evidence="15">
    <location>
        <begin position="88"/>
        <end position="235"/>
    </location>
</feature>
<reference evidence="16" key="1">
    <citation type="submission" date="2023-06" db="EMBL/GenBank/DDBJ databases">
        <authorList>
            <person name="Delattre M."/>
        </authorList>
    </citation>
    <scope>NUCLEOTIDE SEQUENCE</scope>
    <source>
        <strain evidence="16">AF72</strain>
    </source>
</reference>
<dbReference type="Gene3D" id="1.50.10.10">
    <property type="match status" value="2"/>
</dbReference>
<keyword evidence="7 12" id="KW-1133">Transmembrane helix</keyword>
<dbReference type="SUPFAM" id="SSF48208">
    <property type="entry name" value="Six-hairpin glycosidases"/>
    <property type="match status" value="1"/>
</dbReference>
<dbReference type="InterPro" id="IPR038518">
    <property type="entry name" value="Glyco_hydro_63N_sf"/>
</dbReference>
<evidence type="ECO:0000256" key="2">
    <source>
        <dbReference type="ARBA" id="ARBA00010833"/>
    </source>
</evidence>
<dbReference type="InterPro" id="IPR008928">
    <property type="entry name" value="6-hairpin_glycosidase_sf"/>
</dbReference>
<comment type="function">
    <text evidence="12">Cleaves the distal alpha 1,2-linked glucose residue from the Glc(3)Man(9)GlcNAc(2) oligosaccharide precursor.</text>
</comment>
<keyword evidence="8 12" id="KW-0472">Membrane</keyword>
<feature type="domain" description="Glycosyl hydrolase family 63 C-terminal" evidence="14">
    <location>
        <begin position="484"/>
        <end position="731"/>
    </location>
</feature>
<keyword evidence="5 12" id="KW-0256">Endoplasmic reticulum</keyword>
<accession>A0AA36CLV6</accession>
<comment type="catalytic activity">
    <reaction evidence="12">
        <text>N(4)-(alpha-D-Glc-(1-&gt;2)-alpha-D-Glc-(1-&gt;3)-alpha-D-Glc-(1-&gt;3)-alpha-D-Man-(1-&gt;2)-alpha-D-Man-(1-&gt;2)-alpha-D-Man-(1-&gt;3)-[alpha-D-Man-(1-&gt;2)-alpha-D-Man-(1-&gt;3)-[alpha-D-Man-(1-&gt;2)-alpha-D-Man-(1-&gt;6)]-alpha-D-Man-(1-&gt;6)]-beta-D-Man-(1-&gt;4)-beta-D-GlcNAc-(1-&gt;4)-beta-D-GlcNAc)-L-asparaginyl-[protein] + H2O = N(4)-(alpha-D-Glc-(1-&gt;3)-alpha-D-Glc-(1-&gt;3)-alpha-D-Man-(1-&gt;2)-alpha-D-Man-(1-&gt;2)-alpha-D-Man-(1-&gt;3)-[alpha-D-Man-(1-&gt;2)-alpha-D-Man-(1-&gt;3)-[alpha-D-Man-(1-&gt;2)-alpha-D-Man-(1-&gt;6)]-alpha-D-Man-(1-&gt;6)]-beta-D-Man-(1-&gt;4)-beta-D-GlcNAc-(1-&gt;4)-beta-D-GlcNAc)-L-asparaginyl-[protein] + beta-D-glucose</text>
        <dbReference type="Rhea" id="RHEA:55988"/>
        <dbReference type="Rhea" id="RHEA-COMP:12806"/>
        <dbReference type="Rhea" id="RHEA-COMP:14355"/>
        <dbReference type="ChEBI" id="CHEBI:15377"/>
        <dbReference type="ChEBI" id="CHEBI:15903"/>
        <dbReference type="ChEBI" id="CHEBI:59082"/>
        <dbReference type="ChEBI" id="CHEBI:132537"/>
        <dbReference type="EC" id="3.2.1.106"/>
    </reaction>
</comment>
<evidence type="ECO:0000256" key="10">
    <source>
        <dbReference type="ARBA" id="ARBA00023295"/>
    </source>
</evidence>
<comment type="caution">
    <text evidence="16">The sequence shown here is derived from an EMBL/GenBank/DDBJ whole genome shotgun (WGS) entry which is preliminary data.</text>
</comment>
<dbReference type="Pfam" id="PF03200">
    <property type="entry name" value="Glyco_hydro_63"/>
    <property type="match status" value="2"/>
</dbReference>
<feature type="domain" description="Glycosyl hydrolase family 63 C-terminal" evidence="14">
    <location>
        <begin position="316"/>
        <end position="482"/>
    </location>
</feature>
<dbReference type="InterPro" id="IPR012341">
    <property type="entry name" value="6hp_glycosidase-like_sf"/>
</dbReference>
<dbReference type="InterPro" id="IPR004888">
    <property type="entry name" value="Glycoside_hydrolase_63"/>
</dbReference>
<evidence type="ECO:0000256" key="13">
    <source>
        <dbReference type="SAM" id="MobiDB-lite"/>
    </source>
</evidence>
<keyword evidence="17" id="KW-1185">Reference proteome</keyword>
<evidence type="ECO:0000256" key="6">
    <source>
        <dbReference type="ARBA" id="ARBA00022968"/>
    </source>
</evidence>
<dbReference type="PANTHER" id="PTHR10412">
    <property type="entry name" value="MANNOSYL-OLIGOSACCHARIDE GLUCOSIDASE"/>
    <property type="match status" value="1"/>
</dbReference>
<name>A0AA36CLV6_9BILA</name>
<evidence type="ECO:0000256" key="7">
    <source>
        <dbReference type="ARBA" id="ARBA00022989"/>
    </source>
</evidence>
<dbReference type="InterPro" id="IPR031631">
    <property type="entry name" value="Glyco_hydro_63N"/>
</dbReference>
<feature type="transmembrane region" description="Helical" evidence="12">
    <location>
        <begin position="49"/>
        <end position="67"/>
    </location>
</feature>
<organism evidence="16 17">
    <name type="scientific">Mesorhabditis spiculigera</name>
    <dbReference type="NCBI Taxonomy" id="96644"/>
    <lineage>
        <taxon>Eukaryota</taxon>
        <taxon>Metazoa</taxon>
        <taxon>Ecdysozoa</taxon>
        <taxon>Nematoda</taxon>
        <taxon>Chromadorea</taxon>
        <taxon>Rhabditida</taxon>
        <taxon>Rhabditina</taxon>
        <taxon>Rhabditomorpha</taxon>
        <taxon>Rhabditoidea</taxon>
        <taxon>Rhabditidae</taxon>
        <taxon>Mesorhabditinae</taxon>
        <taxon>Mesorhabditis</taxon>
    </lineage>
</organism>
<evidence type="ECO:0000256" key="3">
    <source>
        <dbReference type="ARBA" id="ARBA00022692"/>
    </source>
</evidence>
<dbReference type="EC" id="3.2.1.106" evidence="11 12"/>
<sequence length="754" mass="87780">MGRGRKGPQRQQQHASPRAQPKRAPSPTTYQRIRATVTDGVWQAQAMKYTLSTTLIAVFALVIYNGMALRVTKKMSSPIDVRMNLYDWGTFQPQQYLGMRVKQPKSPLFGLMWYVQPERHDRTDIRHRCNQNDGIRYAWEKADSRSFGKQVLRDGDLTLKTDWVNQKESFTVRVLGRHKDSSRRVSLFYYMAIQDDDEMARWNDQLEPYIELGLRTHTGIYGFTKLFGGYQIDMTIWAEWSTVSGTSLPDLNCFYDEELLWNEMVAAEDNGRREARLIQKVKGDRPKYAVVKINLPHEFNVTLNFHTTRGPFVSTADFSSLLAKREKNWDREFDTRFLMNSQNYTAKEKRLGRVALSNMLGSVSYLYGSSYVVGRRYWGERSVEKYGPHSLFTAVPSRSFFPRGFLWDEGFHNLVIQQFDPTLAFEIMCSWLDTMNVDGWIPREQALGLEAEMKVPREYLVQDDSVANPPSWFFAMGSLMHHAPEYHLDLRCWMALASNVMIDFARKFGKPADVQQFEIYLREYSNIDDIIAKHWSDEKKAFFDYGMHSRDVRLEPLPPKPGQKPEDVEWERVVHEAPRLGLVDDAFGYNSLFPFIIMAVPVDTDYYYHILRRISDPEDLWTEFGLRSISKSSPYYRARNTKHDPPYWRGNIWINMNYLVLSALRQYAWESSKYAQLSQRLYNELRANIIRNMAKELDRTGFIWENYNDVTGEGSGCHPFTGWSSLVAVLLREPLFDPSGKKPPVKPADLPPTL</sequence>
<feature type="non-terminal residue" evidence="16">
    <location>
        <position position="754"/>
    </location>
</feature>
<dbReference type="EMBL" id="CATQJA010002568">
    <property type="protein sequence ID" value="CAJ0571501.1"/>
    <property type="molecule type" value="Genomic_DNA"/>
</dbReference>
<evidence type="ECO:0000256" key="5">
    <source>
        <dbReference type="ARBA" id="ARBA00022824"/>
    </source>
</evidence>
<evidence type="ECO:0000256" key="4">
    <source>
        <dbReference type="ARBA" id="ARBA00022801"/>
    </source>
</evidence>
<evidence type="ECO:0000259" key="14">
    <source>
        <dbReference type="Pfam" id="PF03200"/>
    </source>
</evidence>
<dbReference type="GO" id="GO:0009311">
    <property type="term" value="P:oligosaccharide metabolic process"/>
    <property type="evidence" value="ECO:0007669"/>
    <property type="project" value="UniProtKB-UniRule"/>
</dbReference>
<dbReference type="Pfam" id="PF16923">
    <property type="entry name" value="Glyco_hydro_63N"/>
    <property type="match status" value="1"/>
</dbReference>
<evidence type="ECO:0000256" key="12">
    <source>
        <dbReference type="RuleBase" id="RU368089"/>
    </source>
</evidence>
<evidence type="ECO:0000256" key="1">
    <source>
        <dbReference type="ARBA" id="ARBA00004648"/>
    </source>
</evidence>
<dbReference type="GO" id="GO:0006487">
    <property type="term" value="P:protein N-linked glycosylation"/>
    <property type="evidence" value="ECO:0007669"/>
    <property type="project" value="UniProtKB-UniRule"/>
</dbReference>
<comment type="subcellular location">
    <subcellularLocation>
        <location evidence="1 12">Endoplasmic reticulum membrane</location>
        <topology evidence="1 12">Single-pass type II membrane protein</topology>
    </subcellularLocation>
</comment>
<keyword evidence="3 12" id="KW-0812">Transmembrane</keyword>
<dbReference type="AlphaFoldDB" id="A0AA36CLV6"/>
<evidence type="ECO:0000256" key="11">
    <source>
        <dbReference type="ARBA" id="ARBA00038888"/>
    </source>
</evidence>
<keyword evidence="9" id="KW-0325">Glycoprotein</keyword>
<dbReference type="InterPro" id="IPR031335">
    <property type="entry name" value="Glyco_hydro_63_C"/>
</dbReference>
<evidence type="ECO:0000313" key="17">
    <source>
        <dbReference type="Proteomes" id="UP001177023"/>
    </source>
</evidence>
<evidence type="ECO:0000256" key="8">
    <source>
        <dbReference type="ARBA" id="ARBA00023136"/>
    </source>
</evidence>
<dbReference type="GO" id="GO:0004573">
    <property type="term" value="F:Glc3Man9GlcNAc2 oligosaccharide glucosidase activity"/>
    <property type="evidence" value="ECO:0007669"/>
    <property type="project" value="UniProtKB-UniRule"/>
</dbReference>
<dbReference type="Gene3D" id="2.70.98.110">
    <property type="entry name" value="Glycosyl hydrolase family 63, N-terminal domain"/>
    <property type="match status" value="1"/>
</dbReference>
<evidence type="ECO:0000259" key="15">
    <source>
        <dbReference type="Pfam" id="PF16923"/>
    </source>
</evidence>
<dbReference type="GO" id="GO:0005789">
    <property type="term" value="C:endoplasmic reticulum membrane"/>
    <property type="evidence" value="ECO:0007669"/>
    <property type="project" value="UniProtKB-SubCell"/>
</dbReference>
<dbReference type="PANTHER" id="PTHR10412:SF11">
    <property type="entry name" value="MANNOSYL-OLIGOSACCHARIDE GLUCOSIDASE"/>
    <property type="match status" value="1"/>
</dbReference>
<keyword evidence="10 12" id="KW-0326">Glycosidase</keyword>
<proteinExistence type="inferred from homology"/>
<dbReference type="Proteomes" id="UP001177023">
    <property type="component" value="Unassembled WGS sequence"/>
</dbReference>
<gene>
    <name evidence="16" type="ORF">MSPICULIGERA_LOCUS9905</name>
</gene>
<keyword evidence="6" id="KW-0735">Signal-anchor</keyword>
<feature type="region of interest" description="Disordered" evidence="13">
    <location>
        <begin position="1"/>
        <end position="28"/>
    </location>
</feature>